<reference evidence="1 2" key="1">
    <citation type="submission" date="2019-03" db="EMBL/GenBank/DDBJ databases">
        <title>The complete genome sequence of Swingsia_sp. F3b2 LMG30590(T).</title>
        <authorList>
            <person name="Chua K.-O."/>
            <person name="Chan K.-G."/>
            <person name="See-Too W.-S."/>
        </authorList>
    </citation>
    <scope>NUCLEOTIDE SEQUENCE [LARGE SCALE GENOMIC DNA]</scope>
    <source>
        <strain evidence="1 2">F3b2</strain>
    </source>
</reference>
<dbReference type="Proteomes" id="UP000318709">
    <property type="component" value="Chromosome"/>
</dbReference>
<dbReference type="OrthoDB" id="7340718at2"/>
<keyword evidence="2" id="KW-1185">Reference proteome</keyword>
<name>A0A4Y6U8V2_9PROT</name>
<dbReference type="EMBL" id="CP038231">
    <property type="protein sequence ID" value="QDH12876.1"/>
    <property type="molecule type" value="Genomic_DNA"/>
</dbReference>
<gene>
    <name evidence="1" type="ORF">E3E12_00130</name>
</gene>
<dbReference type="AlphaFoldDB" id="A0A4Y6U8V2"/>
<dbReference type="RefSeq" id="WP_141442518.1">
    <property type="nucleotide sequence ID" value="NZ_CP038231.1"/>
</dbReference>
<protein>
    <submittedName>
        <fullName evidence="1">Uncharacterized protein</fullName>
    </submittedName>
</protein>
<organism evidence="1 2">
    <name type="scientific">Formicincola oecophyllae</name>
    <dbReference type="NCBI Taxonomy" id="2558361"/>
    <lineage>
        <taxon>Bacteria</taxon>
        <taxon>Pseudomonadati</taxon>
        <taxon>Pseudomonadota</taxon>
        <taxon>Alphaproteobacteria</taxon>
        <taxon>Acetobacterales</taxon>
        <taxon>Acetobacteraceae</taxon>
        <taxon>Formicincola</taxon>
    </lineage>
</organism>
<evidence type="ECO:0000313" key="2">
    <source>
        <dbReference type="Proteomes" id="UP000318709"/>
    </source>
</evidence>
<proteinExistence type="predicted"/>
<dbReference type="KEGG" id="swf:E3E12_00130"/>
<accession>A0A4Y6U8V2</accession>
<sequence length="381" mass="41687">MPDHSTKPPFETKPFNTSLDAQVAAGAGLYEEISREITQPVPPALKAFAQGIVEVFPKPPVGVLFYGSLARPQAPGPSAGAAADPALDPSGVLDFYVVVESTDGLLGSALERKAARVLPPNVYYWEEPHSAFEARTFGNPAAQPLRAKVAVITVDDFRARCRPSSLDTTLWARFSQPCRLVWAPSETAAASVASLLCEAVLTAAWWAFILPTPSQAQQWFSAQDWAAFWRNLYAHTYKAELRVEGADRSASLLAGQVGRYGHMLLLAWMALGLLHEGKLSTPAPEQRQAALEQWGHIMRAGKVLNGSRLLKALFTFRGGVDYILWKIHRHTGQVIPASDFERNHPLLGLPRLLWRLRHIPFMHKNTGAQGHGGQKTPPGAN</sequence>
<evidence type="ECO:0000313" key="1">
    <source>
        <dbReference type="EMBL" id="QDH12876.1"/>
    </source>
</evidence>